<evidence type="ECO:0000256" key="2">
    <source>
        <dbReference type="ARBA" id="ARBA00022692"/>
    </source>
</evidence>
<evidence type="ECO:0000256" key="3">
    <source>
        <dbReference type="ARBA" id="ARBA00022989"/>
    </source>
</evidence>
<feature type="transmembrane region" description="Helical" evidence="5">
    <location>
        <begin position="316"/>
        <end position="336"/>
    </location>
</feature>
<feature type="transmembrane region" description="Helical" evidence="5">
    <location>
        <begin position="415"/>
        <end position="432"/>
    </location>
</feature>
<dbReference type="InterPro" id="IPR011547">
    <property type="entry name" value="SLC26A/SulP_dom"/>
</dbReference>
<reference evidence="7" key="1">
    <citation type="submission" date="2021-03" db="EMBL/GenBank/DDBJ databases">
        <authorList>
            <person name="Li Z."/>
            <person name="Yang C."/>
        </authorList>
    </citation>
    <scope>NUCLEOTIDE SEQUENCE</scope>
    <source>
        <strain evidence="7">Dzin_1.0</strain>
        <tissue evidence="7">Leaf</tissue>
    </source>
</reference>
<proteinExistence type="predicted"/>
<evidence type="ECO:0000256" key="5">
    <source>
        <dbReference type="SAM" id="Phobius"/>
    </source>
</evidence>
<dbReference type="NCBIfam" id="TIGR00815">
    <property type="entry name" value="sulP"/>
    <property type="match status" value="1"/>
</dbReference>
<organism evidence="7 8">
    <name type="scientific">Dioscorea zingiberensis</name>
    <dbReference type="NCBI Taxonomy" id="325984"/>
    <lineage>
        <taxon>Eukaryota</taxon>
        <taxon>Viridiplantae</taxon>
        <taxon>Streptophyta</taxon>
        <taxon>Embryophyta</taxon>
        <taxon>Tracheophyta</taxon>
        <taxon>Spermatophyta</taxon>
        <taxon>Magnoliopsida</taxon>
        <taxon>Liliopsida</taxon>
        <taxon>Dioscoreales</taxon>
        <taxon>Dioscoreaceae</taxon>
        <taxon>Dioscorea</taxon>
    </lineage>
</organism>
<reference evidence="7" key="2">
    <citation type="journal article" date="2022" name="Hortic Res">
        <title>The genome of Dioscorea zingiberensis sheds light on the biosynthesis, origin and evolution of the medicinally important diosgenin saponins.</title>
        <authorList>
            <person name="Li Y."/>
            <person name="Tan C."/>
            <person name="Li Z."/>
            <person name="Guo J."/>
            <person name="Li S."/>
            <person name="Chen X."/>
            <person name="Wang C."/>
            <person name="Dai X."/>
            <person name="Yang H."/>
            <person name="Song W."/>
            <person name="Hou L."/>
            <person name="Xu J."/>
            <person name="Tong Z."/>
            <person name="Xu A."/>
            <person name="Yuan X."/>
            <person name="Wang W."/>
            <person name="Yang Q."/>
            <person name="Chen L."/>
            <person name="Sun Z."/>
            <person name="Wang K."/>
            <person name="Pan B."/>
            <person name="Chen J."/>
            <person name="Bao Y."/>
            <person name="Liu F."/>
            <person name="Qi X."/>
            <person name="Gang D.R."/>
            <person name="Wen J."/>
            <person name="Li J."/>
        </authorList>
    </citation>
    <scope>NUCLEOTIDE SEQUENCE</scope>
    <source>
        <strain evidence="7">Dzin_1.0</strain>
    </source>
</reference>
<sequence length="583" mass="64663">MGSPDDGKHKVNLSKYRNFGAVFRQKLKETFFPDDPFRHFRGLPPHHKAFAFLKYFVPIFEWGSKYTFSDFRLDLLAGITIASMAIPQGISYARLASLPPIVGLYSCFVPPLIYAVFGSSKNLAVGTVAAGSLLLQSMIQQAVRPDEDLKLYLHLFFTAAFFTGVFQTALGIFRLGFLVDFLSRSTITGFMGGTAILIILQQLKGMLGLKHFTTNTDIVSVLHSVFQYRADWRWQSFVMGLCFLSFLLSTRHLKNKVPRLFWVSAISPLVVVIIGGLVAFLTHGEKHGIPIVGPLNKGLNPISIGDLVFSSPHLKYAVNAGLISGLIALAEGIAVGRSLGLLKNEHVDGNKEMIAFGLMNIGGSFTSCYLTTAPFSKSAVNFHAGCKTAMSNVVQAIIIMLVLLFLAPLFKYTPLVALAAIIIVAMIGLIEFEEMHRLFKVDKFDFCVCMVALFGVSFLSMLKGIMLSVRFYDPIIIFFTFSSESIRASADLPTRQTSAELRRTLLSPSLPLRGAHRLRNSEIFVVLSFYTSNKFPAFPPRILRSSVDRHRRAEFVMASGDDFAYHESRAGSQETWTSFHVDP</sequence>
<dbReference type="InterPro" id="IPR001902">
    <property type="entry name" value="SLC26A/SulP_fam"/>
</dbReference>
<dbReference type="GO" id="GO:0055085">
    <property type="term" value="P:transmembrane transport"/>
    <property type="evidence" value="ECO:0007669"/>
    <property type="project" value="InterPro"/>
</dbReference>
<dbReference type="Proteomes" id="UP001085076">
    <property type="component" value="Miscellaneous, Linkage group lg05"/>
</dbReference>
<feature type="transmembrane region" description="Helical" evidence="5">
    <location>
        <begin position="96"/>
        <end position="116"/>
    </location>
</feature>
<feature type="transmembrane region" description="Helical" evidence="5">
    <location>
        <begin position="185"/>
        <end position="203"/>
    </location>
</feature>
<keyword evidence="4 5" id="KW-0472">Membrane</keyword>
<name>A0A9D5HC43_9LILI</name>
<feature type="transmembrane region" description="Helical" evidence="5">
    <location>
        <begin position="444"/>
        <end position="462"/>
    </location>
</feature>
<feature type="transmembrane region" description="Helical" evidence="5">
    <location>
        <begin position="260"/>
        <end position="281"/>
    </location>
</feature>
<keyword evidence="2 5" id="KW-0812">Transmembrane</keyword>
<keyword evidence="3 5" id="KW-1133">Transmembrane helix</keyword>
<dbReference type="PANTHER" id="PTHR11814">
    <property type="entry name" value="SULFATE TRANSPORTER"/>
    <property type="match status" value="1"/>
</dbReference>
<feature type="domain" description="SLC26A/SulP transporter" evidence="6">
    <location>
        <begin position="71"/>
        <end position="452"/>
    </location>
</feature>
<dbReference type="Pfam" id="PF00916">
    <property type="entry name" value="Sulfate_transp"/>
    <property type="match status" value="1"/>
</dbReference>
<comment type="subcellular location">
    <subcellularLocation>
        <location evidence="1">Membrane</location>
        <topology evidence="1">Multi-pass membrane protein</topology>
    </subcellularLocation>
</comment>
<protein>
    <recommendedName>
        <fullName evidence="6">SLC26A/SulP transporter domain-containing protein</fullName>
    </recommendedName>
</protein>
<dbReference type="OrthoDB" id="288203at2759"/>
<gene>
    <name evidence="7" type="ORF">J5N97_019240</name>
</gene>
<evidence type="ECO:0000256" key="4">
    <source>
        <dbReference type="ARBA" id="ARBA00023136"/>
    </source>
</evidence>
<dbReference type="EMBL" id="JAGGNH010000005">
    <property type="protein sequence ID" value="KAJ0971281.1"/>
    <property type="molecule type" value="Genomic_DNA"/>
</dbReference>
<evidence type="ECO:0000313" key="7">
    <source>
        <dbReference type="EMBL" id="KAJ0971281.1"/>
    </source>
</evidence>
<feature type="transmembrane region" description="Helical" evidence="5">
    <location>
        <begin position="151"/>
        <end position="173"/>
    </location>
</feature>
<feature type="transmembrane region" description="Helical" evidence="5">
    <location>
        <begin position="232"/>
        <end position="248"/>
    </location>
</feature>
<evidence type="ECO:0000259" key="6">
    <source>
        <dbReference type="Pfam" id="PF00916"/>
    </source>
</evidence>
<keyword evidence="8" id="KW-1185">Reference proteome</keyword>
<accession>A0A9D5HC43</accession>
<comment type="caution">
    <text evidence="7">The sequence shown here is derived from an EMBL/GenBank/DDBJ whole genome shotgun (WGS) entry which is preliminary data.</text>
</comment>
<dbReference type="GO" id="GO:0016020">
    <property type="term" value="C:membrane"/>
    <property type="evidence" value="ECO:0007669"/>
    <property type="project" value="UniProtKB-SubCell"/>
</dbReference>
<evidence type="ECO:0000256" key="1">
    <source>
        <dbReference type="ARBA" id="ARBA00004141"/>
    </source>
</evidence>
<evidence type="ECO:0000313" key="8">
    <source>
        <dbReference type="Proteomes" id="UP001085076"/>
    </source>
</evidence>
<dbReference type="AlphaFoldDB" id="A0A9D5HC43"/>
<feature type="transmembrane region" description="Helical" evidence="5">
    <location>
        <begin position="389"/>
        <end position="409"/>
    </location>
</feature>